<comment type="subcellular location">
    <subcellularLocation>
        <location evidence="1">Cell membrane</location>
        <topology evidence="1">Multi-pass membrane protein</topology>
    </subcellularLocation>
</comment>
<feature type="binding site" evidence="7">
    <location>
        <position position="238"/>
    </location>
    <ligand>
        <name>Mg(2+)</name>
        <dbReference type="ChEBI" id="CHEBI:18420"/>
    </ligand>
</feature>
<keyword evidence="2" id="KW-1003">Cell membrane</keyword>
<dbReference type="GO" id="GO:0005886">
    <property type="term" value="C:plasma membrane"/>
    <property type="evidence" value="ECO:0007669"/>
    <property type="project" value="UniProtKB-SubCell"/>
</dbReference>
<feature type="transmembrane region" description="Helical" evidence="8">
    <location>
        <begin position="343"/>
        <end position="362"/>
    </location>
</feature>
<organism evidence="9 10">
    <name type="scientific">Asticcacaulis taihuensis</name>
    <dbReference type="NCBI Taxonomy" id="260084"/>
    <lineage>
        <taxon>Bacteria</taxon>
        <taxon>Pseudomonadati</taxon>
        <taxon>Pseudomonadota</taxon>
        <taxon>Alphaproteobacteria</taxon>
        <taxon>Caulobacterales</taxon>
        <taxon>Caulobacteraceae</taxon>
        <taxon>Asticcacaulis</taxon>
    </lineage>
</organism>
<dbReference type="AlphaFoldDB" id="A0A1G4QFV9"/>
<proteinExistence type="predicted"/>
<feature type="transmembrane region" description="Helical" evidence="8">
    <location>
        <begin position="88"/>
        <end position="104"/>
    </location>
</feature>
<reference evidence="10" key="1">
    <citation type="submission" date="2016-10" db="EMBL/GenBank/DDBJ databases">
        <authorList>
            <person name="Varghese N."/>
            <person name="Submissions S."/>
        </authorList>
    </citation>
    <scope>NUCLEOTIDE SEQUENCE [LARGE SCALE GENOMIC DNA]</scope>
    <source>
        <strain evidence="10">CGMCC 1.3431</strain>
    </source>
</reference>
<accession>A0A1G4QFV9</accession>
<feature type="transmembrane region" description="Helical" evidence="8">
    <location>
        <begin position="198"/>
        <end position="219"/>
    </location>
</feature>
<keyword evidence="7" id="KW-0479">Metal-binding</keyword>
<evidence type="ECO:0000256" key="4">
    <source>
        <dbReference type="ARBA" id="ARBA00022692"/>
    </source>
</evidence>
<protein>
    <submittedName>
        <fullName evidence="9">UDP-N-acetylmuramyl pentapeptide phosphotransferase/UDP-N-acetylglucosamine-1-phosphate transferase</fullName>
    </submittedName>
</protein>
<comment type="cofactor">
    <cofactor evidence="7">
        <name>Mg(2+)</name>
        <dbReference type="ChEBI" id="CHEBI:18420"/>
    </cofactor>
</comment>
<dbReference type="STRING" id="260084.SAMN02927928_1190"/>
<name>A0A1G4QFV9_9CAUL</name>
<dbReference type="GO" id="GO:0071555">
    <property type="term" value="P:cell wall organization"/>
    <property type="evidence" value="ECO:0007669"/>
    <property type="project" value="TreeGrafter"/>
</dbReference>
<keyword evidence="6 8" id="KW-0472">Membrane</keyword>
<dbReference type="GO" id="GO:0044038">
    <property type="term" value="P:cell wall macromolecule biosynthetic process"/>
    <property type="evidence" value="ECO:0007669"/>
    <property type="project" value="TreeGrafter"/>
</dbReference>
<feature type="binding site" evidence="7">
    <location>
        <position position="165"/>
    </location>
    <ligand>
        <name>Mg(2+)</name>
        <dbReference type="ChEBI" id="CHEBI:18420"/>
    </ligand>
</feature>
<dbReference type="InterPro" id="IPR000715">
    <property type="entry name" value="Glycosyl_transferase_4"/>
</dbReference>
<dbReference type="OrthoDB" id="9783652at2"/>
<feature type="transmembrane region" description="Helical" evidence="8">
    <location>
        <begin position="111"/>
        <end position="129"/>
    </location>
</feature>
<gene>
    <name evidence="9" type="ORF">SAMN02927928_1190</name>
</gene>
<dbReference type="GO" id="GO:0009103">
    <property type="term" value="P:lipopolysaccharide biosynthetic process"/>
    <property type="evidence" value="ECO:0007669"/>
    <property type="project" value="TreeGrafter"/>
</dbReference>
<sequence length="376" mass="40110">MTGFWQITWLIPPGLLLGALAASAFVSALLSILVMKGGPVDLPRERGAHSDPTPTSGGLAIMAASALVIGLTISFYGHAIPGSWRDGLILFGFASLMGICGAVDDVADLPASWRLAFQIGLCLVFAYFYRVTALDFGPGVIVQVPPVIGLLGSATWLILTLNTINFMDGSNGLAIGAQTIAMLVFAGLILLMAPLSLFGAYLGVVLLICVCVAGAHLGFAPFNLPPGKPQKAKAFQGDAGSMFAGALIGGATLVVKAYGVGSVWFGGFLLAPLLVDVVLTLIVRTRKGQNVLKPHKEHLYQIWLQRRDSSHWRLALRVWALCLFSSLVGVGARLIDRIYHTDIRFLVLVALIAVYTVGWLVLRKQLLMRPLLNKAP</sequence>
<feature type="transmembrane region" description="Helical" evidence="8">
    <location>
        <begin position="141"/>
        <end position="161"/>
    </location>
</feature>
<keyword evidence="5 8" id="KW-1133">Transmembrane helix</keyword>
<evidence type="ECO:0000256" key="5">
    <source>
        <dbReference type="ARBA" id="ARBA00022989"/>
    </source>
</evidence>
<evidence type="ECO:0000256" key="2">
    <source>
        <dbReference type="ARBA" id="ARBA00022475"/>
    </source>
</evidence>
<dbReference type="PANTHER" id="PTHR22926:SF3">
    <property type="entry name" value="UNDECAPRENYL-PHOSPHATE ALPHA-N-ACETYLGLUCOSAMINYL 1-PHOSPHATE TRANSFERASE"/>
    <property type="match status" value="1"/>
</dbReference>
<dbReference type="RefSeq" id="WP_090644807.1">
    <property type="nucleotide sequence ID" value="NZ_CBCRYE010000001.1"/>
</dbReference>
<dbReference type="GO" id="GO:0016780">
    <property type="term" value="F:phosphotransferase activity, for other substituted phosphate groups"/>
    <property type="evidence" value="ECO:0007669"/>
    <property type="project" value="InterPro"/>
</dbReference>
<evidence type="ECO:0000256" key="6">
    <source>
        <dbReference type="ARBA" id="ARBA00023136"/>
    </source>
</evidence>
<evidence type="ECO:0000313" key="9">
    <source>
        <dbReference type="EMBL" id="SCW43321.1"/>
    </source>
</evidence>
<keyword evidence="7" id="KW-0460">Magnesium</keyword>
<dbReference type="EMBL" id="FMTS01000001">
    <property type="protein sequence ID" value="SCW43321.1"/>
    <property type="molecule type" value="Genomic_DNA"/>
</dbReference>
<evidence type="ECO:0000256" key="1">
    <source>
        <dbReference type="ARBA" id="ARBA00004651"/>
    </source>
</evidence>
<feature type="transmembrane region" description="Helical" evidence="8">
    <location>
        <begin position="264"/>
        <end position="283"/>
    </location>
</feature>
<evidence type="ECO:0000256" key="8">
    <source>
        <dbReference type="SAM" id="Phobius"/>
    </source>
</evidence>
<keyword evidence="4 8" id="KW-0812">Transmembrane</keyword>
<keyword evidence="3 9" id="KW-0808">Transferase</keyword>
<dbReference type="Proteomes" id="UP000199150">
    <property type="component" value="Unassembled WGS sequence"/>
</dbReference>
<dbReference type="GO" id="GO:0046872">
    <property type="term" value="F:metal ion binding"/>
    <property type="evidence" value="ECO:0007669"/>
    <property type="project" value="UniProtKB-KW"/>
</dbReference>
<dbReference type="PANTHER" id="PTHR22926">
    <property type="entry name" value="PHOSPHO-N-ACETYLMURAMOYL-PENTAPEPTIDE-TRANSFERASE"/>
    <property type="match status" value="1"/>
</dbReference>
<feature type="transmembrane region" description="Helical" evidence="8">
    <location>
        <begin position="15"/>
        <end position="35"/>
    </location>
</feature>
<feature type="transmembrane region" description="Helical" evidence="8">
    <location>
        <begin position="173"/>
        <end position="192"/>
    </location>
</feature>
<evidence type="ECO:0000256" key="3">
    <source>
        <dbReference type="ARBA" id="ARBA00022679"/>
    </source>
</evidence>
<evidence type="ECO:0000256" key="7">
    <source>
        <dbReference type="PIRSR" id="PIRSR600715-1"/>
    </source>
</evidence>
<evidence type="ECO:0000313" key="10">
    <source>
        <dbReference type="Proteomes" id="UP000199150"/>
    </source>
</evidence>
<keyword evidence="10" id="KW-1185">Reference proteome</keyword>
<dbReference type="Pfam" id="PF00953">
    <property type="entry name" value="Glycos_transf_4"/>
    <property type="match status" value="1"/>
</dbReference>
<feature type="transmembrane region" description="Helical" evidence="8">
    <location>
        <begin position="56"/>
        <end position="76"/>
    </location>
</feature>
<feature type="transmembrane region" description="Helical" evidence="8">
    <location>
        <begin position="314"/>
        <end position="331"/>
    </location>
</feature>